<feature type="region of interest" description="Disordered" evidence="1">
    <location>
        <begin position="272"/>
        <end position="357"/>
    </location>
</feature>
<dbReference type="OrthoDB" id="2432509at2759"/>
<accession>A0A015I6K5</accession>
<feature type="compositionally biased region" description="Low complexity" evidence="1">
    <location>
        <begin position="341"/>
        <end position="357"/>
    </location>
</feature>
<name>A0A015I6K5_RHIIW</name>
<gene>
    <name evidence="2" type="ORF">RirG_251210</name>
</gene>
<evidence type="ECO:0000313" key="2">
    <source>
        <dbReference type="EMBL" id="EXX52647.1"/>
    </source>
</evidence>
<organism evidence="2 3">
    <name type="scientific">Rhizophagus irregularis (strain DAOM 197198w)</name>
    <name type="common">Glomus intraradices</name>
    <dbReference type="NCBI Taxonomy" id="1432141"/>
    <lineage>
        <taxon>Eukaryota</taxon>
        <taxon>Fungi</taxon>
        <taxon>Fungi incertae sedis</taxon>
        <taxon>Mucoromycota</taxon>
        <taxon>Glomeromycotina</taxon>
        <taxon>Glomeromycetes</taxon>
        <taxon>Glomerales</taxon>
        <taxon>Glomeraceae</taxon>
        <taxon>Rhizophagus</taxon>
    </lineage>
</organism>
<dbReference type="EMBL" id="JEMT01029255">
    <property type="protein sequence ID" value="EXX52647.1"/>
    <property type="molecule type" value="Genomic_DNA"/>
</dbReference>
<comment type="caution">
    <text evidence="2">The sequence shown here is derived from an EMBL/GenBank/DDBJ whole genome shotgun (WGS) entry which is preliminary data.</text>
</comment>
<feature type="compositionally biased region" description="Polar residues" evidence="1">
    <location>
        <begin position="309"/>
        <end position="320"/>
    </location>
</feature>
<protein>
    <submittedName>
        <fullName evidence="2">Uncharacterized protein</fullName>
    </submittedName>
</protein>
<proteinExistence type="predicted"/>
<feature type="compositionally biased region" description="Low complexity" evidence="1">
    <location>
        <begin position="272"/>
        <end position="308"/>
    </location>
</feature>
<feature type="compositionally biased region" description="Polar residues" evidence="1">
    <location>
        <begin position="328"/>
        <end position="340"/>
    </location>
</feature>
<evidence type="ECO:0000313" key="3">
    <source>
        <dbReference type="Proteomes" id="UP000022910"/>
    </source>
</evidence>
<reference evidence="2 3" key="1">
    <citation type="submission" date="2014-02" db="EMBL/GenBank/DDBJ databases">
        <title>Single nucleus genome sequencing reveals high similarity among nuclei of an endomycorrhizal fungus.</title>
        <authorList>
            <person name="Lin K."/>
            <person name="Geurts R."/>
            <person name="Zhang Z."/>
            <person name="Limpens E."/>
            <person name="Saunders D.G."/>
            <person name="Mu D."/>
            <person name="Pang E."/>
            <person name="Cao H."/>
            <person name="Cha H."/>
            <person name="Lin T."/>
            <person name="Zhou Q."/>
            <person name="Shang Y."/>
            <person name="Li Y."/>
            <person name="Ivanov S."/>
            <person name="Sharma T."/>
            <person name="Velzen R.V."/>
            <person name="Ruijter N.D."/>
            <person name="Aanen D.K."/>
            <person name="Win J."/>
            <person name="Kamoun S."/>
            <person name="Bisseling T."/>
            <person name="Huang S."/>
        </authorList>
    </citation>
    <scope>NUCLEOTIDE SEQUENCE [LARGE SCALE GENOMIC DNA]</scope>
    <source>
        <strain evidence="3">DAOM197198w</strain>
    </source>
</reference>
<dbReference type="Proteomes" id="UP000022910">
    <property type="component" value="Unassembled WGS sequence"/>
</dbReference>
<dbReference type="HOGENOM" id="CLU_609948_0_0_1"/>
<sequence length="449" mass="49888">MHLSPCPMRNSIFVVSNRSTTSNNLPHTSTPSENSIYYNGNQSNNLDRNFPQVTTSPLQNSILSDRNQTSTNFLQQLQVPTTLQTNNSLSLSSSTSRFVQSAPVLDSFNTQNSINTPLNLVPSGSAINRNNYEPTHRCTTCGHVHTCDDCKHISNIQQVIDPPVKKVHEPIIINTAKAMGRINRRMTNGPYFRPERSRNVLISQDEILHRTMADPNLNFTDIVNQVAKEKEQEQEKAMITGNYSHQNGFQNGHQNGRRQERPLMDSSSITNYQNSQRQQQSNLSSNGFQSTQSPTSPISTSTIRSQSPVNPTMGQRTGFSPTMEGQPVQDQTILPSDFSTLLQGGPSSQPSQPSQEQLLNSNATILTTPDVTIICNEQPSSILTPIIRDSKLVDNSLGYKKTNVQYASSRKNIVASKPRPNPVTPNLKISNGDTLKSMKVFFSKLWQFG</sequence>
<keyword evidence="3" id="KW-1185">Reference proteome</keyword>
<dbReference type="AlphaFoldDB" id="A0A015I6K5"/>
<evidence type="ECO:0000256" key="1">
    <source>
        <dbReference type="SAM" id="MobiDB-lite"/>
    </source>
</evidence>